<proteinExistence type="predicted"/>
<keyword evidence="1" id="KW-1133">Transmembrane helix</keyword>
<evidence type="ECO:0000313" key="3">
    <source>
        <dbReference type="EMBL" id="HIU44895.1"/>
    </source>
</evidence>
<comment type="caution">
    <text evidence="3">The sequence shown here is derived from an EMBL/GenBank/DDBJ whole genome shotgun (WGS) entry which is preliminary data.</text>
</comment>
<evidence type="ECO:0000259" key="2">
    <source>
        <dbReference type="PROSITE" id="PS50965"/>
    </source>
</evidence>
<accession>A0A9D1LN72</accession>
<keyword evidence="1" id="KW-0812">Transmembrane</keyword>
<evidence type="ECO:0000256" key="1">
    <source>
        <dbReference type="SAM" id="Phobius"/>
    </source>
</evidence>
<evidence type="ECO:0000313" key="4">
    <source>
        <dbReference type="Proteomes" id="UP000824070"/>
    </source>
</evidence>
<name>A0A9D1LN72_9FIRM</name>
<protein>
    <submittedName>
        <fullName evidence="3">NERD domain-containing protein</fullName>
    </submittedName>
</protein>
<feature type="domain" description="NERD" evidence="2">
    <location>
        <begin position="46"/>
        <end position="163"/>
    </location>
</feature>
<dbReference type="Proteomes" id="UP000824070">
    <property type="component" value="Unassembled WGS sequence"/>
</dbReference>
<dbReference type="InterPro" id="IPR011528">
    <property type="entry name" value="NERD"/>
</dbReference>
<reference evidence="3" key="2">
    <citation type="journal article" date="2021" name="PeerJ">
        <title>Extensive microbial diversity within the chicken gut microbiome revealed by metagenomics and culture.</title>
        <authorList>
            <person name="Gilroy R."/>
            <person name="Ravi A."/>
            <person name="Getino M."/>
            <person name="Pursley I."/>
            <person name="Horton D.L."/>
            <person name="Alikhan N.F."/>
            <person name="Baker D."/>
            <person name="Gharbi K."/>
            <person name="Hall N."/>
            <person name="Watson M."/>
            <person name="Adriaenssens E.M."/>
            <person name="Foster-Nyarko E."/>
            <person name="Jarju S."/>
            <person name="Secka A."/>
            <person name="Antonio M."/>
            <person name="Oren A."/>
            <person name="Chaudhuri R.R."/>
            <person name="La Ragione R."/>
            <person name="Hildebrand F."/>
            <person name="Pallen M.J."/>
        </authorList>
    </citation>
    <scope>NUCLEOTIDE SEQUENCE</scope>
    <source>
        <strain evidence="3">ChiGjej1B1-22543</strain>
    </source>
</reference>
<dbReference type="EMBL" id="DVMV01000010">
    <property type="protein sequence ID" value="HIU44895.1"/>
    <property type="molecule type" value="Genomic_DNA"/>
</dbReference>
<organism evidence="3 4">
    <name type="scientific">Candidatus Alloenteromonas pullicola</name>
    <dbReference type="NCBI Taxonomy" id="2840784"/>
    <lineage>
        <taxon>Bacteria</taxon>
        <taxon>Bacillati</taxon>
        <taxon>Bacillota</taxon>
        <taxon>Bacillota incertae sedis</taxon>
        <taxon>Candidatus Alloenteromonas</taxon>
    </lineage>
</organism>
<sequence>MRAFAAITFGLPYSVRLSIFCVLCILVGLIFAFLFLYEPVKHFLYRRFTMRMYYSTIKKVVLYNDFYLINDFVNRIGDSETFHIDHVMIGNKFIYCIRDRYYDGAIAAKETDPNWIFYRGKEAKYIANPMMRNKTRVEWMAMMTGFDTHFFISIVLINDDCLMTPLDNSYSDNFVTSLSMLPKLIDYLESQDIDPLDPQAMAIAVHDLSELNLRGKLGKS</sequence>
<dbReference type="PROSITE" id="PS50965">
    <property type="entry name" value="NERD"/>
    <property type="match status" value="1"/>
</dbReference>
<gene>
    <name evidence="3" type="ORF">IAC52_01180</name>
</gene>
<dbReference type="AlphaFoldDB" id="A0A9D1LN72"/>
<feature type="transmembrane region" description="Helical" evidence="1">
    <location>
        <begin position="17"/>
        <end position="37"/>
    </location>
</feature>
<keyword evidence="1" id="KW-0472">Membrane</keyword>
<reference evidence="3" key="1">
    <citation type="submission" date="2020-10" db="EMBL/GenBank/DDBJ databases">
        <authorList>
            <person name="Gilroy R."/>
        </authorList>
    </citation>
    <scope>NUCLEOTIDE SEQUENCE</scope>
    <source>
        <strain evidence="3">ChiGjej1B1-22543</strain>
    </source>
</reference>
<dbReference type="Pfam" id="PF08378">
    <property type="entry name" value="NERD"/>
    <property type="match status" value="1"/>
</dbReference>